<dbReference type="PANTHER" id="PTHR42683">
    <property type="entry name" value="ALDEHYDE REDUCTASE"/>
    <property type="match status" value="1"/>
</dbReference>
<dbReference type="AlphaFoldDB" id="A0A9W6WFZ2"/>
<dbReference type="InterPro" id="IPR013149">
    <property type="entry name" value="ADH-like_C"/>
</dbReference>
<dbReference type="Pfam" id="PF00107">
    <property type="entry name" value="ADH_zinc_N"/>
    <property type="match status" value="1"/>
</dbReference>
<evidence type="ECO:0000259" key="6">
    <source>
        <dbReference type="SMART" id="SM00829"/>
    </source>
</evidence>
<dbReference type="InterPro" id="IPR020843">
    <property type="entry name" value="ER"/>
</dbReference>
<evidence type="ECO:0000313" key="8">
    <source>
        <dbReference type="Proteomes" id="UP001165120"/>
    </source>
</evidence>
<comment type="caution">
    <text evidence="7">The sequence shown here is derived from an EMBL/GenBank/DDBJ whole genome shotgun (WGS) entry which is preliminary data.</text>
</comment>
<dbReference type="PROSITE" id="PS00059">
    <property type="entry name" value="ADH_ZINC"/>
    <property type="match status" value="1"/>
</dbReference>
<comment type="cofactor">
    <cofactor evidence="1 5">
        <name>Zn(2+)</name>
        <dbReference type="ChEBI" id="CHEBI:29105"/>
    </cofactor>
</comment>
<dbReference type="Gene3D" id="3.90.180.10">
    <property type="entry name" value="Medium-chain alcohol dehydrogenases, catalytic domain"/>
    <property type="match status" value="1"/>
</dbReference>
<dbReference type="Gene3D" id="3.40.50.720">
    <property type="entry name" value="NAD(P)-binding Rossmann-like Domain"/>
    <property type="match status" value="1"/>
</dbReference>
<dbReference type="InterPro" id="IPR013154">
    <property type="entry name" value="ADH-like_N"/>
</dbReference>
<dbReference type="Pfam" id="PF08240">
    <property type="entry name" value="ADH_N"/>
    <property type="match status" value="1"/>
</dbReference>
<dbReference type="Proteomes" id="UP001165120">
    <property type="component" value="Unassembled WGS sequence"/>
</dbReference>
<comment type="similarity">
    <text evidence="5">Belongs to the zinc-containing alcohol dehydrogenase family.</text>
</comment>
<dbReference type="CDD" id="cd05283">
    <property type="entry name" value="CAD1"/>
    <property type="match status" value="1"/>
</dbReference>
<organism evidence="7 8">
    <name type="scientific">Candida boidinii</name>
    <name type="common">Yeast</name>
    <dbReference type="NCBI Taxonomy" id="5477"/>
    <lineage>
        <taxon>Eukaryota</taxon>
        <taxon>Fungi</taxon>
        <taxon>Dikarya</taxon>
        <taxon>Ascomycota</taxon>
        <taxon>Saccharomycotina</taxon>
        <taxon>Pichiomycetes</taxon>
        <taxon>Pichiales</taxon>
        <taxon>Pichiaceae</taxon>
        <taxon>Ogataea</taxon>
        <taxon>Ogataea/Candida clade</taxon>
    </lineage>
</organism>
<keyword evidence="8" id="KW-1185">Reference proteome</keyword>
<evidence type="ECO:0000256" key="5">
    <source>
        <dbReference type="RuleBase" id="RU361277"/>
    </source>
</evidence>
<evidence type="ECO:0000256" key="2">
    <source>
        <dbReference type="ARBA" id="ARBA00022723"/>
    </source>
</evidence>
<dbReference type="InterPro" id="IPR047109">
    <property type="entry name" value="CAD-like"/>
</dbReference>
<gene>
    <name evidence="7" type="ORF">Cboi02_000265700</name>
</gene>
<evidence type="ECO:0000313" key="7">
    <source>
        <dbReference type="EMBL" id="GME69950.1"/>
    </source>
</evidence>
<accession>A0A9W6WFZ2</accession>
<name>A0A9W6WFZ2_CANBO</name>
<evidence type="ECO:0000256" key="3">
    <source>
        <dbReference type="ARBA" id="ARBA00022833"/>
    </source>
</evidence>
<proteinExistence type="inferred from homology"/>
<feature type="domain" description="Enoyl reductase (ER)" evidence="6">
    <location>
        <begin position="2"/>
        <end position="289"/>
    </location>
</feature>
<keyword evidence="4" id="KW-0560">Oxidoreductase</keyword>
<dbReference type="EMBL" id="BSXN01000819">
    <property type="protein sequence ID" value="GME69950.1"/>
    <property type="molecule type" value="Genomic_DNA"/>
</dbReference>
<protein>
    <submittedName>
        <fullName evidence="7">Unnamed protein product</fullName>
    </submittedName>
</protein>
<sequence length="297" mass="32491">MGAGHEIIGEVIRVGDGVQKLKVGDRVGVGAQCDSCGECVRCSNHHENNCRNHVLTFGGFYKDVNLPTQGGYSDYYRGSEKFMFKIPDSLESKYAAPLMCGGITGFRPLLTAGVKKGTRVGVSGIGGIGHMTILFAKALGAEVTAISRNHNKEELAKQLGADHFIATSDEDFEVKNFDSLDVIVNTASAYEKSLMNRVLQLLVPFGHFVAITAPKAGEMIEIDPLVLLRNNIIFSGNMIGSPGDIEHLLKFAAENKIKPWVEEISISESNVSKAWKRMKAGDVKFRFVLNDYNKCFK</sequence>
<dbReference type="SUPFAM" id="SSF51735">
    <property type="entry name" value="NAD(P)-binding Rossmann-fold domains"/>
    <property type="match status" value="1"/>
</dbReference>
<dbReference type="GO" id="GO:0008270">
    <property type="term" value="F:zinc ion binding"/>
    <property type="evidence" value="ECO:0007669"/>
    <property type="project" value="InterPro"/>
</dbReference>
<dbReference type="InterPro" id="IPR036291">
    <property type="entry name" value="NAD(P)-bd_dom_sf"/>
</dbReference>
<dbReference type="GO" id="GO:0016616">
    <property type="term" value="F:oxidoreductase activity, acting on the CH-OH group of donors, NAD or NADP as acceptor"/>
    <property type="evidence" value="ECO:0007669"/>
    <property type="project" value="InterPro"/>
</dbReference>
<dbReference type="SMART" id="SM00829">
    <property type="entry name" value="PKS_ER"/>
    <property type="match status" value="1"/>
</dbReference>
<dbReference type="InterPro" id="IPR011032">
    <property type="entry name" value="GroES-like_sf"/>
</dbReference>
<evidence type="ECO:0000256" key="1">
    <source>
        <dbReference type="ARBA" id="ARBA00001947"/>
    </source>
</evidence>
<dbReference type="SUPFAM" id="SSF50129">
    <property type="entry name" value="GroES-like"/>
    <property type="match status" value="1"/>
</dbReference>
<keyword evidence="3 5" id="KW-0862">Zinc</keyword>
<keyword evidence="2 5" id="KW-0479">Metal-binding</keyword>
<evidence type="ECO:0000256" key="4">
    <source>
        <dbReference type="ARBA" id="ARBA00023002"/>
    </source>
</evidence>
<dbReference type="FunFam" id="3.40.50.720:FF:000022">
    <property type="entry name" value="Cinnamyl alcohol dehydrogenase"/>
    <property type="match status" value="1"/>
</dbReference>
<reference evidence="7" key="1">
    <citation type="submission" date="2023-04" db="EMBL/GenBank/DDBJ databases">
        <title>Candida boidinii NBRC 10035.</title>
        <authorList>
            <person name="Ichikawa N."/>
            <person name="Sato H."/>
            <person name="Tonouchi N."/>
        </authorList>
    </citation>
    <scope>NUCLEOTIDE SEQUENCE</scope>
    <source>
        <strain evidence="7">NBRC 10035</strain>
    </source>
</reference>
<dbReference type="InterPro" id="IPR002328">
    <property type="entry name" value="ADH_Zn_CS"/>
</dbReference>